<dbReference type="Gene3D" id="2.40.50.90">
    <property type="match status" value="1"/>
</dbReference>
<evidence type="ECO:0000259" key="4">
    <source>
        <dbReference type="PROSITE" id="PS50830"/>
    </source>
</evidence>
<dbReference type="PROSITE" id="PS50830">
    <property type="entry name" value="TNASE_3"/>
    <property type="match status" value="1"/>
</dbReference>
<reference evidence="5 6" key="1">
    <citation type="submission" date="2020-08" db="EMBL/GenBank/DDBJ databases">
        <title>Genomic Encyclopedia of Type Strains, Phase IV (KMG-IV): sequencing the most valuable type-strain genomes for metagenomic binning, comparative biology and taxonomic classification.</title>
        <authorList>
            <person name="Goeker M."/>
        </authorList>
    </citation>
    <scope>NUCLEOTIDE SEQUENCE [LARGE SCALE GENOMIC DNA]</scope>
    <source>
        <strain evidence="5 6">DSM 104969</strain>
    </source>
</reference>
<evidence type="ECO:0000256" key="3">
    <source>
        <dbReference type="ARBA" id="ARBA00022801"/>
    </source>
</evidence>
<dbReference type="Proteomes" id="UP000555103">
    <property type="component" value="Unassembled WGS sequence"/>
</dbReference>
<keyword evidence="2 5" id="KW-0255">Endonuclease</keyword>
<dbReference type="SMART" id="SM00318">
    <property type="entry name" value="SNc"/>
    <property type="match status" value="1"/>
</dbReference>
<dbReference type="InterPro" id="IPR035437">
    <property type="entry name" value="SNase_OB-fold_sf"/>
</dbReference>
<keyword evidence="1" id="KW-0540">Nuclease</keyword>
<keyword evidence="3" id="KW-0378">Hydrolase</keyword>
<dbReference type="EMBL" id="JACIEP010000016">
    <property type="protein sequence ID" value="MBB4037668.1"/>
    <property type="molecule type" value="Genomic_DNA"/>
</dbReference>
<evidence type="ECO:0000256" key="1">
    <source>
        <dbReference type="ARBA" id="ARBA00022722"/>
    </source>
</evidence>
<feature type="domain" description="TNase-like" evidence="4">
    <location>
        <begin position="1"/>
        <end position="95"/>
    </location>
</feature>
<dbReference type="RefSeq" id="WP_183308498.1">
    <property type="nucleotide sequence ID" value="NZ_JACIEP010000016.1"/>
</dbReference>
<keyword evidence="6" id="KW-1185">Reference proteome</keyword>
<evidence type="ECO:0000256" key="2">
    <source>
        <dbReference type="ARBA" id="ARBA00022759"/>
    </source>
</evidence>
<dbReference type="SUPFAM" id="SSF50199">
    <property type="entry name" value="Staphylococcal nuclease"/>
    <property type="match status" value="1"/>
</dbReference>
<name>A0A840CTZ5_9BACT</name>
<comment type="caution">
    <text evidence="5">The sequence shown here is derived from an EMBL/GenBank/DDBJ whole genome shotgun (WGS) entry which is preliminary data.</text>
</comment>
<dbReference type="AlphaFoldDB" id="A0A840CTZ5"/>
<dbReference type="PANTHER" id="PTHR12302">
    <property type="entry name" value="EBNA2 BINDING PROTEIN P100"/>
    <property type="match status" value="1"/>
</dbReference>
<gene>
    <name evidence="5" type="ORF">GGR21_003589</name>
</gene>
<protein>
    <submittedName>
        <fullName evidence="5">Endonuclease YncB(Thermonuclease family)</fullName>
    </submittedName>
</protein>
<dbReference type="GO" id="GO:0016787">
    <property type="term" value="F:hydrolase activity"/>
    <property type="evidence" value="ECO:0007669"/>
    <property type="project" value="UniProtKB-KW"/>
</dbReference>
<dbReference type="GO" id="GO:0004519">
    <property type="term" value="F:endonuclease activity"/>
    <property type="evidence" value="ECO:0007669"/>
    <property type="project" value="UniProtKB-KW"/>
</dbReference>
<evidence type="ECO:0000313" key="5">
    <source>
        <dbReference type="EMBL" id="MBB4037668.1"/>
    </source>
</evidence>
<dbReference type="InterPro" id="IPR016071">
    <property type="entry name" value="Staphylococal_nuclease_OB-fold"/>
</dbReference>
<sequence length="110" mass="13118">MRLDGIDAPERGQDYGYKATLFVREMCYNKPVIVHKKGVDRYGRVLGVLYVDGMNVNEALVRNGLAWHYKHYSKDQTLDSLERQARKERLNIWSMEKPIAPWEYRRMKKR</sequence>
<proteinExistence type="predicted"/>
<dbReference type="PANTHER" id="PTHR12302:SF3">
    <property type="entry name" value="SERINE_THREONINE-PROTEIN KINASE 31"/>
    <property type="match status" value="1"/>
</dbReference>
<evidence type="ECO:0000313" key="6">
    <source>
        <dbReference type="Proteomes" id="UP000555103"/>
    </source>
</evidence>
<organism evidence="5 6">
    <name type="scientific">Dysgonomonas hofstadii</name>
    <dbReference type="NCBI Taxonomy" id="637886"/>
    <lineage>
        <taxon>Bacteria</taxon>
        <taxon>Pseudomonadati</taxon>
        <taxon>Bacteroidota</taxon>
        <taxon>Bacteroidia</taxon>
        <taxon>Bacteroidales</taxon>
        <taxon>Dysgonomonadaceae</taxon>
        <taxon>Dysgonomonas</taxon>
    </lineage>
</organism>
<dbReference type="Pfam" id="PF00565">
    <property type="entry name" value="SNase"/>
    <property type="match status" value="1"/>
</dbReference>
<accession>A0A840CTZ5</accession>